<reference evidence="7 8" key="1">
    <citation type="submission" date="2021-12" db="EMBL/GenBank/DDBJ databases">
        <title>Genome sequencing of bacteria with rrn-lacking chromosome and rrn-plasmid.</title>
        <authorList>
            <person name="Anda M."/>
            <person name="Iwasaki W."/>
        </authorList>
    </citation>
    <scope>NUCLEOTIDE SEQUENCE [LARGE SCALE GENOMIC DNA]</scope>
    <source>
        <strain evidence="7 8">NBRC 101262</strain>
        <plasmid evidence="7 8">pPP1</plasmid>
    </source>
</reference>
<proteinExistence type="predicted"/>
<keyword evidence="8" id="KW-1185">Reference proteome</keyword>
<evidence type="ECO:0000313" key="8">
    <source>
        <dbReference type="Proteomes" id="UP001354989"/>
    </source>
</evidence>
<evidence type="ECO:0000313" key="7">
    <source>
        <dbReference type="EMBL" id="BDD01012.1"/>
    </source>
</evidence>
<gene>
    <name evidence="7" type="ORF">PEPS_32920</name>
</gene>
<evidence type="ECO:0000256" key="4">
    <source>
        <dbReference type="ARBA" id="ARBA00022801"/>
    </source>
</evidence>
<organism evidence="7 8">
    <name type="scientific">Persicobacter psychrovividus</name>
    <dbReference type="NCBI Taxonomy" id="387638"/>
    <lineage>
        <taxon>Bacteria</taxon>
        <taxon>Pseudomonadati</taxon>
        <taxon>Bacteroidota</taxon>
        <taxon>Cytophagia</taxon>
        <taxon>Cytophagales</taxon>
        <taxon>Persicobacteraceae</taxon>
        <taxon>Persicobacter</taxon>
    </lineage>
</organism>
<sequence length="282" mass="32266">MVIASLCWQQLSPSTQKKVSIILNHHPNHAEWKKWFDQYGAGIPEDEFMFMCASKWPDDIKMKNFPYQGTTNSFWHYTNGRVDFIHGHDAHYRPKKGKDIYNGIEYAKKQVHSSNLNDKAIAVCWMSHLVEDIHQPLHAASNYQGPFAQSASGDKGGNDFYIKTKATNKTSYRLHSYWDQLLGRSQNQQKAIQTALKIKKDMEGQRPSGNMNPVQWQTESFNCAVKYAYWNNQLPASRTAEGAAVLPVDYGKTAKKVAYQRAYAAANRLAIWLKQNIDEANM</sequence>
<dbReference type="InterPro" id="IPR003154">
    <property type="entry name" value="S1/P1nuclease"/>
</dbReference>
<evidence type="ECO:0000256" key="1">
    <source>
        <dbReference type="ARBA" id="ARBA00022722"/>
    </source>
</evidence>
<evidence type="ECO:0000256" key="6">
    <source>
        <dbReference type="ARBA" id="ARBA00023180"/>
    </source>
</evidence>
<keyword evidence="7" id="KW-0614">Plasmid</keyword>
<evidence type="ECO:0000256" key="3">
    <source>
        <dbReference type="ARBA" id="ARBA00022759"/>
    </source>
</evidence>
<keyword evidence="6" id="KW-0325">Glycoprotein</keyword>
<geneLocation type="plasmid" evidence="7 8">
    <name>pPP1</name>
</geneLocation>
<dbReference type="EMBL" id="AP025293">
    <property type="protein sequence ID" value="BDD01012.1"/>
    <property type="molecule type" value="Genomic_DNA"/>
</dbReference>
<evidence type="ECO:0000256" key="2">
    <source>
        <dbReference type="ARBA" id="ARBA00022723"/>
    </source>
</evidence>
<keyword evidence="5" id="KW-1015">Disulfide bond</keyword>
<evidence type="ECO:0000256" key="5">
    <source>
        <dbReference type="ARBA" id="ARBA00023157"/>
    </source>
</evidence>
<dbReference type="CDD" id="cd11010">
    <property type="entry name" value="S1-P1_nuclease"/>
    <property type="match status" value="1"/>
</dbReference>
<keyword evidence="4" id="KW-0378">Hydrolase</keyword>
<evidence type="ECO:0008006" key="9">
    <source>
        <dbReference type="Google" id="ProtNLM"/>
    </source>
</evidence>
<dbReference type="PANTHER" id="PTHR33146">
    <property type="entry name" value="ENDONUCLEASE 4"/>
    <property type="match status" value="1"/>
</dbReference>
<dbReference type="Pfam" id="PF02265">
    <property type="entry name" value="S1-P1_nuclease"/>
    <property type="match status" value="1"/>
</dbReference>
<dbReference type="PANTHER" id="PTHR33146:SF10">
    <property type="entry name" value="STRAND-SPECIFIC NUCLEASE, PUTATIVE-RELATED"/>
    <property type="match status" value="1"/>
</dbReference>
<dbReference type="Gene3D" id="1.10.575.10">
    <property type="entry name" value="P1 Nuclease"/>
    <property type="match status" value="1"/>
</dbReference>
<accession>A0ABN6LD89</accession>
<keyword evidence="1" id="KW-0540">Nuclease</keyword>
<protein>
    <recommendedName>
        <fullName evidence="9">S1/P1 Nuclease</fullName>
    </recommendedName>
</protein>
<dbReference type="SUPFAM" id="SSF48537">
    <property type="entry name" value="Phospholipase C/P1 nuclease"/>
    <property type="match status" value="1"/>
</dbReference>
<dbReference type="Proteomes" id="UP001354989">
    <property type="component" value="Plasmid pPP1"/>
</dbReference>
<dbReference type="InterPro" id="IPR008947">
    <property type="entry name" value="PLipase_C/P1_nuclease_dom_sf"/>
</dbReference>
<keyword evidence="2" id="KW-0479">Metal-binding</keyword>
<keyword evidence="3" id="KW-0255">Endonuclease</keyword>
<name>A0ABN6LD89_9BACT</name>